<dbReference type="NCBIfam" id="NF007992">
    <property type="entry name" value="PRK10719.1-3"/>
    <property type="match status" value="1"/>
</dbReference>
<dbReference type="EMBL" id="JAFNJU010000006">
    <property type="protein sequence ID" value="MBO1265163.1"/>
    <property type="molecule type" value="Genomic_DNA"/>
</dbReference>
<protein>
    <submittedName>
        <fullName evidence="1">Ethanolamine ammonia-lyase reactivating factor EutA</fullName>
    </submittedName>
</protein>
<dbReference type="PIRSF" id="PIRSF012293">
    <property type="entry name" value="EutA"/>
    <property type="match status" value="1"/>
</dbReference>
<accession>A0A939HDA1</accession>
<name>A0A939HDA1_9CLOT</name>
<comment type="caution">
    <text evidence="1">The sequence shown here is derived from an EMBL/GenBank/DDBJ whole genome shotgun (WGS) entry which is preliminary data.</text>
</comment>
<reference evidence="1" key="1">
    <citation type="submission" date="2021-03" db="EMBL/GenBank/DDBJ databases">
        <title>Proteiniclasticum marinus sp. nov., isolated from tidal flat sediment.</title>
        <authorList>
            <person name="Namirimu T."/>
            <person name="Yang J.-A."/>
            <person name="Yang S.-H."/>
            <person name="Kim Y.-J."/>
            <person name="Kwon K.K."/>
        </authorList>
    </citation>
    <scope>NUCLEOTIDE SEQUENCE</scope>
    <source>
        <strain evidence="1">SCR006</strain>
    </source>
</reference>
<dbReference type="SUPFAM" id="SSF53067">
    <property type="entry name" value="Actin-like ATPase domain"/>
    <property type="match status" value="1"/>
</dbReference>
<gene>
    <name evidence="1" type="primary">eutA</name>
    <name evidence="1" type="ORF">J3A84_09005</name>
</gene>
<evidence type="ECO:0000313" key="2">
    <source>
        <dbReference type="Proteomes" id="UP000664218"/>
    </source>
</evidence>
<dbReference type="InterPro" id="IPR043129">
    <property type="entry name" value="ATPase_NBD"/>
</dbReference>
<keyword evidence="2" id="KW-1185">Reference proteome</keyword>
<evidence type="ECO:0000313" key="1">
    <source>
        <dbReference type="EMBL" id="MBO1265163.1"/>
    </source>
</evidence>
<dbReference type="InterPro" id="IPR050696">
    <property type="entry name" value="FtsA/MreB"/>
</dbReference>
<dbReference type="InterPro" id="IPR009377">
    <property type="entry name" value="EutA"/>
</dbReference>
<dbReference type="Gene3D" id="3.30.420.40">
    <property type="match status" value="1"/>
</dbReference>
<sequence>MRETLVSVGIDVGTSTTQIIFSEIQVENMASGARVPEFTIVDKKVIYKGDIYFTPLASRTQIDAVKLKEIISGEYEKAGIQPETVDSGAVIITGETARKENANKIMNMLVGYAGEFVVATAGPDLEGILAGKGCGAAKASDKEGKHVVNLDIGGGTTNIAVFKDGDPVDTACLDIGGRLIYFDEEGRLDYVSESILKLAEHRGIDLYEGMVRDEKTLSSIVKAMADVLYESVTVKVNKALELVVSRKGKLLKKETPIEMVSFSGGVSDYIYFNEEEKDVYRYGDIGILLGRAIRKRFDESALSVMIPEETIMATVVGAGTQTMEISGSTITFTGNLFPIKNIPIVAVTPEEEKSGNLKEILREKLSWYTLEDGKQWIAVFLKGEKNMPYRKVQELASMLTEVLEEHFKEEEPFLVLIEEDLAKVLGQSILLSLKKKRDVICIDGIRVSGGDYIDIGKPIGNGSVLPVIIKTIVFNY</sequence>
<dbReference type="Pfam" id="PF06277">
    <property type="entry name" value="EutA"/>
    <property type="match status" value="1"/>
</dbReference>
<dbReference type="RefSeq" id="WP_207599684.1">
    <property type="nucleotide sequence ID" value="NZ_JAFNJU010000006.1"/>
</dbReference>
<dbReference type="PANTHER" id="PTHR32432">
    <property type="entry name" value="CELL DIVISION PROTEIN FTSA-RELATED"/>
    <property type="match status" value="1"/>
</dbReference>
<proteinExistence type="predicted"/>
<dbReference type="AlphaFoldDB" id="A0A939HDA1"/>
<organism evidence="1 2">
    <name type="scientific">Proteiniclasticum aestuarii</name>
    <dbReference type="NCBI Taxonomy" id="2817862"/>
    <lineage>
        <taxon>Bacteria</taxon>
        <taxon>Bacillati</taxon>
        <taxon>Bacillota</taxon>
        <taxon>Clostridia</taxon>
        <taxon>Eubacteriales</taxon>
        <taxon>Clostridiaceae</taxon>
        <taxon>Proteiniclasticum</taxon>
    </lineage>
</organism>
<dbReference type="Proteomes" id="UP000664218">
    <property type="component" value="Unassembled WGS sequence"/>
</dbReference>
<dbReference type="PANTHER" id="PTHR32432:SF13">
    <property type="entry name" value="ETHANOLAMINE AMMONIA-LYASE REACTIVASE EUTA"/>
    <property type="match status" value="1"/>
</dbReference>